<dbReference type="EMBL" id="ACIN03000014">
    <property type="protein sequence ID" value="ESK65045.1"/>
    <property type="molecule type" value="Genomic_DNA"/>
</dbReference>
<evidence type="ECO:0000313" key="2">
    <source>
        <dbReference type="Proteomes" id="UP000019050"/>
    </source>
</evidence>
<comment type="caution">
    <text evidence="1">The sequence shown here is derived from an EMBL/GenBank/DDBJ whole genome shotgun (WGS) entry which is preliminary data.</text>
</comment>
<accession>W1Q1X0</accession>
<protein>
    <submittedName>
        <fullName evidence="1">Uncharacterized protein</fullName>
    </submittedName>
</protein>
<dbReference type="Proteomes" id="UP000019050">
    <property type="component" value="Unassembled WGS sequence"/>
</dbReference>
<keyword evidence="2" id="KW-1185">Reference proteome</keyword>
<name>W1Q1X0_ABIDE</name>
<reference evidence="1" key="1">
    <citation type="submission" date="2013-06" db="EMBL/GenBank/DDBJ databases">
        <authorList>
            <person name="Weinstock G."/>
            <person name="Sodergren E."/>
            <person name="Clifton S."/>
            <person name="Fulton L."/>
            <person name="Fulton B."/>
            <person name="Courtney L."/>
            <person name="Fronick C."/>
            <person name="Harrison M."/>
            <person name="Strong C."/>
            <person name="Farmer C."/>
            <person name="Delahaunty K."/>
            <person name="Markovic C."/>
            <person name="Hall O."/>
            <person name="Minx P."/>
            <person name="Tomlinson C."/>
            <person name="Mitreva M."/>
            <person name="Nelson J."/>
            <person name="Hou S."/>
            <person name="Wollam A."/>
            <person name="Pepin K.H."/>
            <person name="Johnson M."/>
            <person name="Bhonagiri V."/>
            <person name="Nash W.E."/>
            <person name="Warren W."/>
            <person name="Chinwalla A."/>
            <person name="Mardis E.R."/>
            <person name="Wilson R.K."/>
        </authorList>
    </citation>
    <scope>NUCLEOTIDE SEQUENCE [LARGE SCALE GENOMIC DNA]</scope>
    <source>
        <strain evidence="1">ATCC 49176</strain>
    </source>
</reference>
<dbReference type="HOGENOM" id="CLU_3245573_0_0_9"/>
<gene>
    <name evidence="1" type="ORF">GCWU000182_001588</name>
</gene>
<evidence type="ECO:0000313" key="1">
    <source>
        <dbReference type="EMBL" id="ESK65045.1"/>
    </source>
</evidence>
<sequence>MLAHLRPILSHHFLLRYYYYKAKPPLWQGLTLICLASGQVGF</sequence>
<dbReference type="AlphaFoldDB" id="W1Q1X0"/>
<organism evidence="1 2">
    <name type="scientific">Abiotrophia defectiva ATCC 49176</name>
    <dbReference type="NCBI Taxonomy" id="592010"/>
    <lineage>
        <taxon>Bacteria</taxon>
        <taxon>Bacillati</taxon>
        <taxon>Bacillota</taxon>
        <taxon>Bacilli</taxon>
        <taxon>Lactobacillales</taxon>
        <taxon>Aerococcaceae</taxon>
        <taxon>Abiotrophia</taxon>
    </lineage>
</organism>
<proteinExistence type="predicted"/>